<dbReference type="InterPro" id="IPR037066">
    <property type="entry name" value="Plug_dom_sf"/>
</dbReference>
<feature type="signal peptide" evidence="10">
    <location>
        <begin position="1"/>
        <end position="23"/>
    </location>
</feature>
<protein>
    <submittedName>
        <fullName evidence="13">TonB-linked outer membrane protein, SusC/RagA family</fullName>
    </submittedName>
</protein>
<accession>A0A1G9K3X0</accession>
<dbReference type="Gene3D" id="2.40.170.20">
    <property type="entry name" value="TonB-dependent receptor, beta-barrel domain"/>
    <property type="match status" value="1"/>
</dbReference>
<evidence type="ECO:0000313" key="13">
    <source>
        <dbReference type="EMBL" id="SDL44497.1"/>
    </source>
</evidence>
<dbReference type="InterPro" id="IPR023997">
    <property type="entry name" value="TonB-dep_OMP_SusC/RagA_CS"/>
</dbReference>
<dbReference type="Pfam" id="PF13715">
    <property type="entry name" value="CarbopepD_reg_2"/>
    <property type="match status" value="1"/>
</dbReference>
<evidence type="ECO:0000259" key="11">
    <source>
        <dbReference type="Pfam" id="PF00593"/>
    </source>
</evidence>
<dbReference type="Gene3D" id="2.170.130.10">
    <property type="entry name" value="TonB-dependent receptor, plug domain"/>
    <property type="match status" value="1"/>
</dbReference>
<keyword evidence="14" id="KW-1185">Reference proteome</keyword>
<evidence type="ECO:0000256" key="4">
    <source>
        <dbReference type="ARBA" id="ARBA00022692"/>
    </source>
</evidence>
<sequence length="1003" mass="110821">MKKTIPAIVLAALCFFFSNVSNAQTIQITGVITDQQGQTLSDATIQIVNQNIKTKSNKDGTFTITTTRSEGILKISYLGYKSKEVHFIGTQLKRLSILLEENKDVFKEVEINAGYYTVKEKERTGSISRITAETIEKQPVNNVLSAMAGRMAGVNIEQYSGINGGAFKVEIRGRNSLRNSSDDNGNQPLYLIDGVPYPATSLTSTNLNVEGISGVSSPLNYINPGDIESIEVLKDADATSIYGSRGANGVILIKTKRPKAGKSRLDLNYNTGISRVSSKLELLNTQQYLLMRNEAFKNDGASPVSTDYDINNVWDKDAYTDWQEQLIGGVAKSSNIQFSVNGGNELTQFSFRSNYSKFGTVTPGNFSDRKGSGSLAVHHNSIDGKLKMSFSANYLNDKNELPRQDLTQFIKLPPNAPALTDTLGNLNWALNSEGASTFSNPLAATKQPYLGKTNNFISQVSLDYEVLNGLKLIGRFGYTKIHLREQSLTPISSMAPSIFATGAHTISSSQIETWIVEPQLSFKRKIGDGDLNVLLGGTFQSDAQNAEGIFGFGYTDDLLLKSIDAAPGKYANSTSSEYKYNAIFGRVNYNYKSTYMINLTGRRDGSSRFGPGKQYANFGAIGMAWIFTNANFIRQNLPFLSFGKLRGSYGITGSDQISNYGYLQTYSATQPYQDGTGLFPTRIANPDYSWETNKKLEVAIDLGFMGDKIILNAGYYRNRSSNQLVGYTLPDIVGFSSIQYNLPATVQNSGWEFELNTTNIRKSSFSWKSAITLTIPKNRLLSYPNIEGSTYVNIFTVGESLYTPKTLNFLGVNPNSGLYFFEDLNNNNNDVEQIDRSTANKSLASHWYGGLQNSLTYRNFSLDLFFQFVNKTSRYPFAGTFSTPGTIGNQPIEVMNRWQHIGDKADIQKFSQAYTPGGADTKAFYRYYSNSFINASFIRIKNLALSWNAPSPLVKKMNVGSLRLYIQGQNLVTITKYPGDPEVDNMLSLPSLRTITAGIQIGI</sequence>
<evidence type="ECO:0000313" key="14">
    <source>
        <dbReference type="Proteomes" id="UP000183200"/>
    </source>
</evidence>
<keyword evidence="3 8" id="KW-1134">Transmembrane beta strand</keyword>
<evidence type="ECO:0000256" key="2">
    <source>
        <dbReference type="ARBA" id="ARBA00022448"/>
    </source>
</evidence>
<feature type="domain" description="TonB-dependent receptor-like beta-barrel" evidence="11">
    <location>
        <begin position="427"/>
        <end position="885"/>
    </location>
</feature>
<evidence type="ECO:0000256" key="9">
    <source>
        <dbReference type="RuleBase" id="RU003357"/>
    </source>
</evidence>
<feature type="domain" description="TonB-dependent receptor plug" evidence="12">
    <location>
        <begin position="121"/>
        <end position="250"/>
    </location>
</feature>
<dbReference type="SUPFAM" id="SSF49464">
    <property type="entry name" value="Carboxypeptidase regulatory domain-like"/>
    <property type="match status" value="1"/>
</dbReference>
<evidence type="ECO:0000256" key="7">
    <source>
        <dbReference type="ARBA" id="ARBA00023237"/>
    </source>
</evidence>
<dbReference type="AlphaFoldDB" id="A0A1G9K3X0"/>
<dbReference type="InterPro" id="IPR039426">
    <property type="entry name" value="TonB-dep_rcpt-like"/>
</dbReference>
<dbReference type="InterPro" id="IPR012910">
    <property type="entry name" value="Plug_dom"/>
</dbReference>
<proteinExistence type="inferred from homology"/>
<evidence type="ECO:0000256" key="1">
    <source>
        <dbReference type="ARBA" id="ARBA00004571"/>
    </source>
</evidence>
<evidence type="ECO:0000256" key="5">
    <source>
        <dbReference type="ARBA" id="ARBA00023077"/>
    </source>
</evidence>
<evidence type="ECO:0000256" key="10">
    <source>
        <dbReference type="SAM" id="SignalP"/>
    </source>
</evidence>
<dbReference type="NCBIfam" id="TIGR04056">
    <property type="entry name" value="OMP_RagA_SusC"/>
    <property type="match status" value="1"/>
</dbReference>
<dbReference type="InterPro" id="IPR000531">
    <property type="entry name" value="Beta-barrel_TonB"/>
</dbReference>
<name>A0A1G9K3X0_9SPHI</name>
<keyword evidence="2 8" id="KW-0813">Transport</keyword>
<comment type="similarity">
    <text evidence="8 9">Belongs to the TonB-dependent receptor family.</text>
</comment>
<dbReference type="SUPFAM" id="SSF56935">
    <property type="entry name" value="Porins"/>
    <property type="match status" value="1"/>
</dbReference>
<reference evidence="14" key="1">
    <citation type="submission" date="2016-10" db="EMBL/GenBank/DDBJ databases">
        <authorList>
            <person name="Varghese N."/>
            <person name="Submissions S."/>
        </authorList>
    </citation>
    <scope>NUCLEOTIDE SEQUENCE [LARGE SCALE GENOMIC DNA]</scope>
    <source>
        <strain evidence="14">DSM 19110</strain>
    </source>
</reference>
<keyword evidence="5 9" id="KW-0798">TonB box</keyword>
<evidence type="ECO:0000256" key="6">
    <source>
        <dbReference type="ARBA" id="ARBA00023136"/>
    </source>
</evidence>
<feature type="chain" id="PRO_5010299768" evidence="10">
    <location>
        <begin position="24"/>
        <end position="1003"/>
    </location>
</feature>
<dbReference type="PROSITE" id="PS52016">
    <property type="entry name" value="TONB_DEPENDENT_REC_3"/>
    <property type="match status" value="1"/>
</dbReference>
<gene>
    <name evidence="13" type="ORF">SAMN05421820_101462</name>
</gene>
<dbReference type="InterPro" id="IPR008969">
    <property type="entry name" value="CarboxyPept-like_regulatory"/>
</dbReference>
<dbReference type="Proteomes" id="UP000183200">
    <property type="component" value="Unassembled WGS sequence"/>
</dbReference>
<evidence type="ECO:0000256" key="3">
    <source>
        <dbReference type="ARBA" id="ARBA00022452"/>
    </source>
</evidence>
<keyword evidence="6 8" id="KW-0472">Membrane</keyword>
<evidence type="ECO:0000259" key="12">
    <source>
        <dbReference type="Pfam" id="PF07715"/>
    </source>
</evidence>
<dbReference type="InterPro" id="IPR023996">
    <property type="entry name" value="TonB-dep_OMP_SusC/RagA"/>
</dbReference>
<dbReference type="InterPro" id="IPR036942">
    <property type="entry name" value="Beta-barrel_TonB_sf"/>
</dbReference>
<keyword evidence="10" id="KW-0732">Signal</keyword>
<dbReference type="EMBL" id="FNGY01000001">
    <property type="protein sequence ID" value="SDL44497.1"/>
    <property type="molecule type" value="Genomic_DNA"/>
</dbReference>
<dbReference type="OrthoDB" id="9768177at2"/>
<dbReference type="Pfam" id="PF07715">
    <property type="entry name" value="Plug"/>
    <property type="match status" value="1"/>
</dbReference>
<dbReference type="GO" id="GO:0009279">
    <property type="term" value="C:cell outer membrane"/>
    <property type="evidence" value="ECO:0007669"/>
    <property type="project" value="UniProtKB-SubCell"/>
</dbReference>
<dbReference type="Gene3D" id="2.60.40.1120">
    <property type="entry name" value="Carboxypeptidase-like, regulatory domain"/>
    <property type="match status" value="1"/>
</dbReference>
<keyword evidence="7 8" id="KW-0998">Cell outer membrane</keyword>
<dbReference type="Pfam" id="PF00593">
    <property type="entry name" value="TonB_dep_Rec_b-barrel"/>
    <property type="match status" value="1"/>
</dbReference>
<dbReference type="NCBIfam" id="TIGR04057">
    <property type="entry name" value="SusC_RagA_signa"/>
    <property type="match status" value="1"/>
</dbReference>
<dbReference type="RefSeq" id="WP_074604496.1">
    <property type="nucleotide sequence ID" value="NZ_FNGY01000001.1"/>
</dbReference>
<organism evidence="13 14">
    <name type="scientific">Pedobacter steynii</name>
    <dbReference type="NCBI Taxonomy" id="430522"/>
    <lineage>
        <taxon>Bacteria</taxon>
        <taxon>Pseudomonadati</taxon>
        <taxon>Bacteroidota</taxon>
        <taxon>Sphingobacteriia</taxon>
        <taxon>Sphingobacteriales</taxon>
        <taxon>Sphingobacteriaceae</taxon>
        <taxon>Pedobacter</taxon>
    </lineage>
</organism>
<evidence type="ECO:0000256" key="8">
    <source>
        <dbReference type="PROSITE-ProRule" id="PRU01360"/>
    </source>
</evidence>
<keyword evidence="4 8" id="KW-0812">Transmembrane</keyword>
<comment type="subcellular location">
    <subcellularLocation>
        <location evidence="1 8">Cell outer membrane</location>
        <topology evidence="1 8">Multi-pass membrane protein</topology>
    </subcellularLocation>
</comment>